<dbReference type="PANTHER" id="PTHR11091">
    <property type="entry name" value="OXIDOREDUCTASE-RELATED"/>
    <property type="match status" value="1"/>
</dbReference>
<dbReference type="InterPro" id="IPR043144">
    <property type="entry name" value="Mal/L-sulf/L-lact_DH-like_ah"/>
</dbReference>
<evidence type="ECO:0000256" key="1">
    <source>
        <dbReference type="ARBA" id="ARBA00006056"/>
    </source>
</evidence>
<evidence type="ECO:0000256" key="2">
    <source>
        <dbReference type="ARBA" id="ARBA00023002"/>
    </source>
</evidence>
<proteinExistence type="inferred from homology"/>
<dbReference type="PANTHER" id="PTHR11091:SF0">
    <property type="entry name" value="MALATE DEHYDROGENASE"/>
    <property type="match status" value="1"/>
</dbReference>
<dbReference type="AlphaFoldDB" id="A0A7C4H9G3"/>
<dbReference type="Pfam" id="PF02615">
    <property type="entry name" value="Ldh_2"/>
    <property type="match status" value="1"/>
</dbReference>
<sequence>MKYFEKEVATPPENYVRVDHVSLREFVREIFIKTGVKPEYSSIVADVLVTADLMGISSHGVRSIRRYVEGIRSKSIEPNNEPVVVSDIGAITLIDGMNGLGQVISIKALDYLFEKIKYYGIGLVGVRRSNHFGPAGYYSLKIVEKGFIGISMSNSRPLVAYINTVEKNIGTNPLAIGLPRRKPPPILYDAATSIVPIGRIEYYSIIGREIPLGWVVDSKGEYLSGNPVEILNKIVKGDASLIPLGGLSEETGGHKGSGLALIIDILSGVLTGANWGKNVGYSVGDKPANVGHLFIGIDIDCFMDREVFYDRLEKYIEELKSSRKRNGCDNIWIPGEKSWYTMMTRLEIGIPLHKNVYNELLSIGRELGVKTNLVIK</sequence>
<accession>A0A7C4H9G3</accession>
<comment type="similarity">
    <text evidence="1">Belongs to the LDH2/MDH2 oxidoreductase family.</text>
</comment>
<protein>
    <submittedName>
        <fullName evidence="3">Ldh family oxidoreductase</fullName>
    </submittedName>
</protein>
<evidence type="ECO:0000313" key="3">
    <source>
        <dbReference type="EMBL" id="HGM58845.1"/>
    </source>
</evidence>
<comment type="caution">
    <text evidence="3">The sequence shown here is derived from an EMBL/GenBank/DDBJ whole genome shotgun (WGS) entry which is preliminary data.</text>
</comment>
<dbReference type="InterPro" id="IPR036111">
    <property type="entry name" value="Mal/L-sulfo/L-lacto_DH-like_sf"/>
</dbReference>
<dbReference type="Gene3D" id="1.10.1530.10">
    <property type="match status" value="1"/>
</dbReference>
<dbReference type="InterPro" id="IPR003767">
    <property type="entry name" value="Malate/L-lactate_DH-like"/>
</dbReference>
<dbReference type="EMBL" id="DTBJ01000033">
    <property type="protein sequence ID" value="HGM58845.1"/>
    <property type="molecule type" value="Genomic_DNA"/>
</dbReference>
<organism evidence="3">
    <name type="scientific">Staphylothermus marinus</name>
    <dbReference type="NCBI Taxonomy" id="2280"/>
    <lineage>
        <taxon>Archaea</taxon>
        <taxon>Thermoproteota</taxon>
        <taxon>Thermoprotei</taxon>
        <taxon>Desulfurococcales</taxon>
        <taxon>Desulfurococcaceae</taxon>
        <taxon>Staphylothermus</taxon>
    </lineage>
</organism>
<keyword evidence="2" id="KW-0560">Oxidoreductase</keyword>
<reference evidence="3" key="1">
    <citation type="journal article" date="2020" name="mSystems">
        <title>Genome- and Community-Level Interaction Insights into Carbon Utilization and Element Cycling Functions of Hydrothermarchaeota in Hydrothermal Sediment.</title>
        <authorList>
            <person name="Zhou Z."/>
            <person name="Liu Y."/>
            <person name="Xu W."/>
            <person name="Pan J."/>
            <person name="Luo Z.H."/>
            <person name="Li M."/>
        </authorList>
    </citation>
    <scope>NUCLEOTIDE SEQUENCE [LARGE SCALE GENOMIC DNA]</scope>
    <source>
        <strain evidence="3">SpSt-642</strain>
    </source>
</reference>
<name>A0A7C4H9G3_STAMA</name>
<gene>
    <name evidence="3" type="ORF">ENU14_04595</name>
</gene>
<dbReference type="GO" id="GO:0016491">
    <property type="term" value="F:oxidoreductase activity"/>
    <property type="evidence" value="ECO:0007669"/>
    <property type="project" value="UniProtKB-KW"/>
</dbReference>
<dbReference type="Gene3D" id="3.30.1370.60">
    <property type="entry name" value="Hypothetical oxidoreductase yiak, domain 2"/>
    <property type="match status" value="1"/>
</dbReference>
<dbReference type="InterPro" id="IPR043143">
    <property type="entry name" value="Mal/L-sulf/L-lact_DH-like_NADP"/>
</dbReference>
<dbReference type="SUPFAM" id="SSF89733">
    <property type="entry name" value="L-sulfolactate dehydrogenase-like"/>
    <property type="match status" value="1"/>
</dbReference>